<dbReference type="Gene3D" id="3.30.450.40">
    <property type="match status" value="1"/>
</dbReference>
<organism evidence="7 8">
    <name type="scientific">Thraustotheca clavata</name>
    <dbReference type="NCBI Taxonomy" id="74557"/>
    <lineage>
        <taxon>Eukaryota</taxon>
        <taxon>Sar</taxon>
        <taxon>Stramenopiles</taxon>
        <taxon>Oomycota</taxon>
        <taxon>Saprolegniomycetes</taxon>
        <taxon>Saprolegniales</taxon>
        <taxon>Achlyaceae</taxon>
        <taxon>Thraustotheca</taxon>
    </lineage>
</organism>
<dbReference type="GO" id="GO:0008270">
    <property type="term" value="F:zinc ion binding"/>
    <property type="evidence" value="ECO:0007669"/>
    <property type="project" value="UniProtKB-KW"/>
</dbReference>
<feature type="region of interest" description="Disordered" evidence="5">
    <location>
        <begin position="109"/>
        <end position="136"/>
    </location>
</feature>
<feature type="region of interest" description="Disordered" evidence="5">
    <location>
        <begin position="339"/>
        <end position="372"/>
    </location>
</feature>
<accession>A0A1V9ZFF0</accession>
<feature type="compositionally biased region" description="Low complexity" evidence="5">
    <location>
        <begin position="339"/>
        <end position="354"/>
    </location>
</feature>
<dbReference type="Gene3D" id="3.30.40.10">
    <property type="entry name" value="Zinc/RING finger domain, C3HC4 (zinc finger)"/>
    <property type="match status" value="2"/>
</dbReference>
<evidence type="ECO:0000313" key="7">
    <source>
        <dbReference type="EMBL" id="OQR96621.1"/>
    </source>
</evidence>
<dbReference type="STRING" id="74557.A0A1V9ZFF0"/>
<keyword evidence="1" id="KW-0479">Metal-binding</keyword>
<dbReference type="InterPro" id="IPR003018">
    <property type="entry name" value="GAF"/>
</dbReference>
<dbReference type="PANTHER" id="PTHR43102">
    <property type="entry name" value="SLR1143 PROTEIN"/>
    <property type="match status" value="1"/>
</dbReference>
<evidence type="ECO:0000256" key="3">
    <source>
        <dbReference type="ARBA" id="ARBA00022833"/>
    </source>
</evidence>
<dbReference type="InterPro" id="IPR011011">
    <property type="entry name" value="Znf_FYVE_PHD"/>
</dbReference>
<dbReference type="CDD" id="cd00065">
    <property type="entry name" value="FYVE_like_SF"/>
    <property type="match status" value="2"/>
</dbReference>
<evidence type="ECO:0000259" key="6">
    <source>
        <dbReference type="PROSITE" id="PS50178"/>
    </source>
</evidence>
<dbReference type="InterPro" id="IPR017455">
    <property type="entry name" value="Znf_FYVE-rel"/>
</dbReference>
<dbReference type="AlphaFoldDB" id="A0A1V9ZFF0"/>
<dbReference type="InterPro" id="IPR029016">
    <property type="entry name" value="GAF-like_dom_sf"/>
</dbReference>
<keyword evidence="2 4" id="KW-0863">Zinc-finger</keyword>
<dbReference type="Pfam" id="PF01363">
    <property type="entry name" value="FYVE"/>
    <property type="match status" value="2"/>
</dbReference>
<dbReference type="SUPFAM" id="SSF55781">
    <property type="entry name" value="GAF domain-like"/>
    <property type="match status" value="1"/>
</dbReference>
<gene>
    <name evidence="7" type="ORF">THRCLA_07223</name>
</gene>
<dbReference type="InterPro" id="IPR000306">
    <property type="entry name" value="Znf_FYVE"/>
</dbReference>
<dbReference type="PROSITE" id="PS50178">
    <property type="entry name" value="ZF_FYVE"/>
    <property type="match status" value="2"/>
</dbReference>
<proteinExistence type="predicted"/>
<reference evidence="7 8" key="1">
    <citation type="journal article" date="2014" name="Genome Biol. Evol.">
        <title>The secreted proteins of Achlya hypogyna and Thraustotheca clavata identify the ancestral oomycete secretome and reveal gene acquisitions by horizontal gene transfer.</title>
        <authorList>
            <person name="Misner I."/>
            <person name="Blouin N."/>
            <person name="Leonard G."/>
            <person name="Richards T.A."/>
            <person name="Lane C.E."/>
        </authorList>
    </citation>
    <scope>NUCLEOTIDE SEQUENCE [LARGE SCALE GENOMIC DNA]</scope>
    <source>
        <strain evidence="7 8">ATCC 34112</strain>
    </source>
</reference>
<keyword evidence="8" id="KW-1185">Reference proteome</keyword>
<evidence type="ECO:0000313" key="8">
    <source>
        <dbReference type="Proteomes" id="UP000243217"/>
    </source>
</evidence>
<evidence type="ECO:0000256" key="4">
    <source>
        <dbReference type="PROSITE-ProRule" id="PRU00091"/>
    </source>
</evidence>
<protein>
    <recommendedName>
        <fullName evidence="6">FYVE-type domain-containing protein</fullName>
    </recommendedName>
</protein>
<evidence type="ECO:0000256" key="5">
    <source>
        <dbReference type="SAM" id="MobiDB-lite"/>
    </source>
</evidence>
<feature type="domain" description="FYVE-type" evidence="6">
    <location>
        <begin position="46"/>
        <end position="99"/>
    </location>
</feature>
<feature type="domain" description="FYVE-type" evidence="6">
    <location>
        <begin position="390"/>
        <end position="450"/>
    </location>
</feature>
<dbReference type="Proteomes" id="UP000243217">
    <property type="component" value="Unassembled WGS sequence"/>
</dbReference>
<dbReference type="Pfam" id="PF01590">
    <property type="entry name" value="GAF"/>
    <property type="match status" value="1"/>
</dbReference>
<comment type="caution">
    <text evidence="7">The sequence shown here is derived from an EMBL/GenBank/DDBJ whole genome shotgun (WGS) entry which is preliminary data.</text>
</comment>
<keyword evidence="3" id="KW-0862">Zinc</keyword>
<dbReference type="SUPFAM" id="SSF57903">
    <property type="entry name" value="FYVE/PHD zinc finger"/>
    <property type="match status" value="2"/>
</dbReference>
<dbReference type="SMART" id="SM00064">
    <property type="entry name" value="FYVE"/>
    <property type="match status" value="2"/>
</dbReference>
<dbReference type="PANTHER" id="PTHR43102:SF2">
    <property type="entry name" value="GAF DOMAIN-CONTAINING PROTEIN"/>
    <property type="match status" value="1"/>
</dbReference>
<evidence type="ECO:0000256" key="2">
    <source>
        <dbReference type="ARBA" id="ARBA00022771"/>
    </source>
</evidence>
<dbReference type="EMBL" id="JNBS01001959">
    <property type="protein sequence ID" value="OQR96621.1"/>
    <property type="molecule type" value="Genomic_DNA"/>
</dbReference>
<dbReference type="OrthoDB" id="660555at2759"/>
<evidence type="ECO:0000256" key="1">
    <source>
        <dbReference type="ARBA" id="ARBA00022723"/>
    </source>
</evidence>
<dbReference type="InterPro" id="IPR013083">
    <property type="entry name" value="Znf_RING/FYVE/PHD"/>
</dbReference>
<dbReference type="SMART" id="SM00065">
    <property type="entry name" value="GAF"/>
    <property type="match status" value="1"/>
</dbReference>
<name>A0A1V9ZFF0_9STRA</name>
<sequence>MAMAMSSYNHIFVDRDAEADQPSRILRQDQLMMPHLYQSLKGCHACHECTKAFNAFRRKYNCQMCGQVVCKNCTLAHVAEVSNDVLDVKVCLSCVANLEAEHKLRRTNTSNSLRASTELGKRRSSRSNASISRSSDDDIDAGMMTLTIRGKETHIRRTSGSVDYSLDFDWKHKWPKPPILPREIDRLKVLKSFDLLHREFNFDAVTEIAAKVLQCPIVIVGFIDEYRHWFKASRGLAQQHLPRSMSFCAHALASEEPLVVLDALADERFKYNPMVTGAGIRFYASAPIIHASGHILGTVAVMDQKPRTTCDPSILETLASVVMKKVEAVQAASNTAARRKAASVSSNSDRQSNSGHAIAEEDEDADRQSAPSDMVFTDKDMLHRSVWVADTKRFNCFVCKSKFSMFLRKHHCRMCGEVVCKNCVVSASVTMDIDKVVKVPVCLACLARKKLKESSTQAPPQSPEKRTVADSVMTVDEEDDDDAIPVLDRHMAFDVDACEVISADKPLILDPPPMEPELQRDISRNEIESMLAKLLSQSTDIQNQLSSVEQLR</sequence>